<keyword evidence="2" id="KW-0158">Chromosome</keyword>
<comment type="subcellular location">
    <subcellularLocation>
        <location evidence="1">Chromosome</location>
        <location evidence="1">Centromere</location>
    </subcellularLocation>
    <subcellularLocation>
        <location evidence="9">Nucleus</location>
    </subcellularLocation>
</comment>
<evidence type="ECO:0000259" key="13">
    <source>
        <dbReference type="PROSITE" id="PS50868"/>
    </source>
</evidence>
<evidence type="ECO:0000256" key="5">
    <source>
        <dbReference type="ARBA" id="ARBA00022691"/>
    </source>
</evidence>
<dbReference type="SMART" id="SM00317">
    <property type="entry name" value="SET"/>
    <property type="match status" value="1"/>
</dbReference>
<dbReference type="InterPro" id="IPR003616">
    <property type="entry name" value="Post-SET_dom"/>
</dbReference>
<evidence type="ECO:0000256" key="10">
    <source>
        <dbReference type="SAM" id="MobiDB-lite"/>
    </source>
</evidence>
<keyword evidence="7 9" id="KW-0539">Nucleus</keyword>
<dbReference type="EMBL" id="GGEC01001907">
    <property type="protein sequence ID" value="MBW82390.1"/>
    <property type="molecule type" value="Transcribed_RNA"/>
</dbReference>
<dbReference type="Pfam" id="PF00856">
    <property type="entry name" value="SET"/>
    <property type="match status" value="1"/>
</dbReference>
<dbReference type="PROSITE" id="PS51575">
    <property type="entry name" value="SAM_MT43_SUVAR39_2"/>
    <property type="match status" value="1"/>
</dbReference>
<keyword evidence="5" id="KW-0949">S-adenosyl-L-methionine</keyword>
<keyword evidence="6" id="KW-0156">Chromatin regulator</keyword>
<dbReference type="PANTHER" id="PTHR45660:SF46">
    <property type="entry name" value="HISTONE-LYSINE N-METHYLTRANSFERASE, H3 LYSINE-9 SPECIFIC SUVH6"/>
    <property type="match status" value="1"/>
</dbReference>
<dbReference type="SUPFAM" id="SSF88697">
    <property type="entry name" value="PUA domain-like"/>
    <property type="match status" value="1"/>
</dbReference>
<evidence type="ECO:0000256" key="8">
    <source>
        <dbReference type="ARBA" id="ARBA00023328"/>
    </source>
</evidence>
<dbReference type="PROSITE" id="PS50280">
    <property type="entry name" value="SET"/>
    <property type="match status" value="1"/>
</dbReference>
<proteinExistence type="predicted"/>
<feature type="domain" description="SET" evidence="11">
    <location>
        <begin position="926"/>
        <end position="1069"/>
    </location>
</feature>
<keyword evidence="3 15" id="KW-0489">Methyltransferase</keyword>
<dbReference type="GO" id="GO:0003690">
    <property type="term" value="F:double-stranded DNA binding"/>
    <property type="evidence" value="ECO:0007669"/>
    <property type="project" value="TreeGrafter"/>
</dbReference>
<evidence type="ECO:0000259" key="14">
    <source>
        <dbReference type="PROSITE" id="PS51015"/>
    </source>
</evidence>
<dbReference type="GO" id="GO:0032259">
    <property type="term" value="P:methylation"/>
    <property type="evidence" value="ECO:0007669"/>
    <property type="project" value="UniProtKB-KW"/>
</dbReference>
<dbReference type="Gene3D" id="2.30.280.10">
    <property type="entry name" value="SRA-YDG"/>
    <property type="match status" value="1"/>
</dbReference>
<evidence type="ECO:0000259" key="12">
    <source>
        <dbReference type="PROSITE" id="PS50867"/>
    </source>
</evidence>
<dbReference type="EMBL" id="GGEC01001908">
    <property type="protein sequence ID" value="MBW82391.1"/>
    <property type="molecule type" value="Transcribed_RNA"/>
</dbReference>
<feature type="compositionally biased region" description="Low complexity" evidence="10">
    <location>
        <begin position="574"/>
        <end position="589"/>
    </location>
</feature>
<reference evidence="15" key="1">
    <citation type="submission" date="2018-02" db="EMBL/GenBank/DDBJ databases">
        <title>Rhizophora mucronata_Transcriptome.</title>
        <authorList>
            <person name="Meera S.P."/>
            <person name="Sreeshan A."/>
            <person name="Augustine A."/>
        </authorList>
    </citation>
    <scope>NUCLEOTIDE SEQUENCE</scope>
    <source>
        <tissue evidence="15">Leaf</tissue>
    </source>
</reference>
<dbReference type="PROSITE" id="PS50867">
    <property type="entry name" value="PRE_SET"/>
    <property type="match status" value="1"/>
</dbReference>
<dbReference type="AlphaFoldDB" id="A0A2P2IMF6"/>
<dbReference type="PROSITE" id="PS51015">
    <property type="entry name" value="YDG"/>
    <property type="match status" value="1"/>
</dbReference>
<accession>A0A2P2IMF6</accession>
<evidence type="ECO:0000256" key="9">
    <source>
        <dbReference type="PROSITE-ProRule" id="PRU00358"/>
    </source>
</evidence>
<dbReference type="InterPro" id="IPR046341">
    <property type="entry name" value="SET_dom_sf"/>
</dbReference>
<feature type="domain" description="Pre-SET" evidence="12">
    <location>
        <begin position="864"/>
        <end position="923"/>
    </location>
</feature>
<feature type="region of interest" description="Disordered" evidence="10">
    <location>
        <begin position="572"/>
        <end position="591"/>
    </location>
</feature>
<evidence type="ECO:0000313" key="15">
    <source>
        <dbReference type="EMBL" id="MBW82391.1"/>
    </source>
</evidence>
<dbReference type="PANTHER" id="PTHR45660">
    <property type="entry name" value="HISTONE-LYSINE N-METHYLTRANSFERASE SETMAR"/>
    <property type="match status" value="1"/>
</dbReference>
<dbReference type="PROSITE" id="PS50868">
    <property type="entry name" value="POST_SET"/>
    <property type="match status" value="1"/>
</dbReference>
<feature type="domain" description="YDG" evidence="14">
    <location>
        <begin position="650"/>
        <end position="794"/>
    </location>
</feature>
<evidence type="ECO:0000256" key="2">
    <source>
        <dbReference type="ARBA" id="ARBA00022454"/>
    </source>
</evidence>
<dbReference type="InterPro" id="IPR001214">
    <property type="entry name" value="SET_dom"/>
</dbReference>
<name>A0A2P2IMF6_RHIMU</name>
<dbReference type="GO" id="GO:0000775">
    <property type="term" value="C:chromosome, centromeric region"/>
    <property type="evidence" value="ECO:0007669"/>
    <property type="project" value="UniProtKB-SubCell"/>
</dbReference>
<keyword evidence="4 15" id="KW-0808">Transferase</keyword>
<dbReference type="Pfam" id="PF02182">
    <property type="entry name" value="SAD_SRA"/>
    <property type="match status" value="1"/>
</dbReference>
<feature type="domain" description="Post-SET" evidence="13">
    <location>
        <begin position="1083"/>
        <end position="1099"/>
    </location>
</feature>
<dbReference type="InterPro" id="IPR003105">
    <property type="entry name" value="SRA_YDG"/>
</dbReference>
<dbReference type="GO" id="GO:0008270">
    <property type="term" value="F:zinc ion binding"/>
    <property type="evidence" value="ECO:0007669"/>
    <property type="project" value="InterPro"/>
</dbReference>
<evidence type="ECO:0000256" key="3">
    <source>
        <dbReference type="ARBA" id="ARBA00022603"/>
    </source>
</evidence>
<dbReference type="InterPro" id="IPR025794">
    <property type="entry name" value="H3-K9-MeTrfase_plant"/>
</dbReference>
<dbReference type="InterPro" id="IPR036987">
    <property type="entry name" value="SRA-YDG_sf"/>
</dbReference>
<dbReference type="SUPFAM" id="SSF82199">
    <property type="entry name" value="SET domain"/>
    <property type="match status" value="1"/>
</dbReference>
<dbReference type="GO" id="GO:0042054">
    <property type="term" value="F:histone methyltransferase activity"/>
    <property type="evidence" value="ECO:0007669"/>
    <property type="project" value="InterPro"/>
</dbReference>
<dbReference type="InterPro" id="IPR007728">
    <property type="entry name" value="Pre-SET_dom"/>
</dbReference>
<evidence type="ECO:0000256" key="1">
    <source>
        <dbReference type="ARBA" id="ARBA00004584"/>
    </source>
</evidence>
<organism evidence="15">
    <name type="scientific">Rhizophora mucronata</name>
    <name type="common">Asiatic mangrove</name>
    <dbReference type="NCBI Taxonomy" id="61149"/>
    <lineage>
        <taxon>Eukaryota</taxon>
        <taxon>Viridiplantae</taxon>
        <taxon>Streptophyta</taxon>
        <taxon>Embryophyta</taxon>
        <taxon>Tracheophyta</taxon>
        <taxon>Spermatophyta</taxon>
        <taxon>Magnoliopsida</taxon>
        <taxon>eudicotyledons</taxon>
        <taxon>Gunneridae</taxon>
        <taxon>Pentapetalae</taxon>
        <taxon>rosids</taxon>
        <taxon>fabids</taxon>
        <taxon>Malpighiales</taxon>
        <taxon>Rhizophoraceae</taxon>
        <taxon>Rhizophora</taxon>
    </lineage>
</organism>
<dbReference type="GO" id="GO:0005634">
    <property type="term" value="C:nucleus"/>
    <property type="evidence" value="ECO:0007669"/>
    <property type="project" value="UniProtKB-SubCell"/>
</dbReference>
<dbReference type="SMART" id="SM00466">
    <property type="entry name" value="SRA"/>
    <property type="match status" value="1"/>
</dbReference>
<dbReference type="InterPro" id="IPR015947">
    <property type="entry name" value="PUA-like_sf"/>
</dbReference>
<protein>
    <submittedName>
        <fullName evidence="15">Histone-lysine N-methyltransferase H3 lysine-9 specific SUVH6-like</fullName>
    </submittedName>
</protein>
<evidence type="ECO:0000259" key="11">
    <source>
        <dbReference type="PROSITE" id="PS50280"/>
    </source>
</evidence>
<evidence type="ECO:0000256" key="6">
    <source>
        <dbReference type="ARBA" id="ARBA00022853"/>
    </source>
</evidence>
<dbReference type="Pfam" id="PF05033">
    <property type="entry name" value="Pre-SET"/>
    <property type="match status" value="1"/>
</dbReference>
<dbReference type="SMART" id="SM00468">
    <property type="entry name" value="PreSET"/>
    <property type="match status" value="1"/>
</dbReference>
<dbReference type="InterPro" id="IPR051357">
    <property type="entry name" value="H3K9_HMTase_SUVAR3-9"/>
</dbReference>
<keyword evidence="8" id="KW-0137">Centromere</keyword>
<evidence type="ECO:0000256" key="4">
    <source>
        <dbReference type="ARBA" id="ARBA00022679"/>
    </source>
</evidence>
<dbReference type="Gene3D" id="2.170.270.10">
    <property type="entry name" value="SET domain"/>
    <property type="match status" value="1"/>
</dbReference>
<sequence>MGFADNMLQKESTMVVSGRSSMENGHCASHTGVQKYKQRTVSAVRDFPPTCGQFAHRIFVPGEEALRLVLPAIQHNDKSFDESSDCSLPASAMELNPPLVGLSPSLDLLETNPVQSKAEEQSLSFDLSNGIESMNLEPMGEFPPKAAEALYVAPAEASEGETAGASKDLRKVDAYFPAEETVPRNYPPRRRISVVRDFPPLCGRNSPCLGRGENSKLPAFDAKDISNEKLCNEEKPWQEQLRETLEGDVKQLGENSNAHNCKLQANVSQLTGNMVLVECNRPAAKEARNRLESRATDKNEVEVVQGDIQDQNIKHPRESIQTHPNHGGLAGKLKKKLADCMEELAGNEVVGLLEDKLQAETEGSDSRETVNKNNQIFSPRNEIKVAQEDIQERGISSPCKAIQNQRILEIAPALWEREILGLEENLGKDLVVSLDERGSEKELSDLLVCNIEKSGFNGSDFAVERVVVQGLMAEGYCPWSQGKRVYKPTNLAAGTRENKGKMDDFTLLESSNSAFKENNKQGENFGGAYAKKNSSFSGMGYQGIGAMPALDEKENPKSDEFSKFQLIRKPCNEGVNLPPSNPSGSSTNGDARNKVRETLRLFQAINRKLLQEEEAKVNGHGNTRRRCDLQAAKILKEKVKYCNTGKQIIGSVPGVEVGDEFQYWVELNIVGLHRPSQGGIDYLNQGMDSLATSIVASGSYGDDTDETDVLIYTGQGGNMNNGGKEPEDQELKRGNLALKNSRDAQNPVRVIRSETKVSDSRGKTYIYDGLYLVEKLWQELGPHGKLVYKFQLVRIPGQPELAWKVVKKSKKYQVRQGLCFDDISQGRESIAICAVNAIDDERPPPFEYVTHMIYPPWHRLIPPQGCDCNEKCFEGKCSCAAKNGGEIPYNHNGAIVETKPIVYECGPFCKCPPSCFNRVSQHGIKFQLEIFKTESRGWGVRSLNSIPSGSFICEYVGELLEEKEAEKRTGNDEYLFDIGHNCNDKVLWDGLSALMPVAQSSSCEVVQDGSFTIDAARCGNVGRFINHSCSPNLYAQNVLYDHEDERMPHIMLFSAENIPPLQELTYHYNYMIDQVLDSDGNIKKKSCYCGSSECTGRMY</sequence>
<evidence type="ECO:0000256" key="7">
    <source>
        <dbReference type="ARBA" id="ARBA00023242"/>
    </source>
</evidence>